<evidence type="ECO:0000256" key="1">
    <source>
        <dbReference type="SAM" id="MobiDB-lite"/>
    </source>
</evidence>
<dbReference type="PANTHER" id="PTHR35717">
    <property type="entry name" value="OS05G0156200 PROTEIN"/>
    <property type="match status" value="1"/>
</dbReference>
<feature type="compositionally biased region" description="Polar residues" evidence="1">
    <location>
        <begin position="124"/>
        <end position="133"/>
    </location>
</feature>
<feature type="region of interest" description="Disordered" evidence="1">
    <location>
        <begin position="118"/>
        <end position="140"/>
    </location>
</feature>
<reference evidence="2" key="1">
    <citation type="submission" date="2020-02" db="EMBL/GenBank/DDBJ databases">
        <authorList>
            <person name="Scholz U."/>
            <person name="Mascher M."/>
            <person name="Fiebig A."/>
        </authorList>
    </citation>
    <scope>NUCLEOTIDE SEQUENCE</scope>
</reference>
<feature type="compositionally biased region" description="Basic and acidic residues" evidence="1">
    <location>
        <begin position="228"/>
        <end position="237"/>
    </location>
</feature>
<sequence>MGWETTQGVGEGSCSPSPSAAPATPSCSPNGKRSRDPTEDEVYLDNFHSHKRYLSEIMACSLNGLSVGETLTENLMDSPARSDTSMCYHTRDELASQYSPMSEDSDDTRCYDPHFNTMAAQPDGTGSISSSPVSPHRCPRHQMVSGPSATYPLVATVCSHPRRGADTDARFPSSPNDACHTGDLRRTALLRSVQMRAQPHGSPPAYELSFTGMASAEEGDRPCSCLKNADDEPEYHRPPPPFPGLLEEGPQADGSPSSHQG</sequence>
<protein>
    <submittedName>
        <fullName evidence="2">Uncharacterized protein</fullName>
    </submittedName>
</protein>
<evidence type="ECO:0000313" key="3">
    <source>
        <dbReference type="Proteomes" id="UP000663760"/>
    </source>
</evidence>
<dbReference type="PANTHER" id="PTHR35717:SF1">
    <property type="entry name" value="OS05G0156200 PROTEIN"/>
    <property type="match status" value="1"/>
</dbReference>
<organism evidence="2 3">
    <name type="scientific">Spirodela intermedia</name>
    <name type="common">Intermediate duckweed</name>
    <dbReference type="NCBI Taxonomy" id="51605"/>
    <lineage>
        <taxon>Eukaryota</taxon>
        <taxon>Viridiplantae</taxon>
        <taxon>Streptophyta</taxon>
        <taxon>Embryophyta</taxon>
        <taxon>Tracheophyta</taxon>
        <taxon>Spermatophyta</taxon>
        <taxon>Magnoliopsida</taxon>
        <taxon>Liliopsida</taxon>
        <taxon>Araceae</taxon>
        <taxon>Lemnoideae</taxon>
        <taxon>Spirodela</taxon>
    </lineage>
</organism>
<name>A0A7I8L7V5_SPIIN</name>
<evidence type="ECO:0000313" key="2">
    <source>
        <dbReference type="EMBL" id="CAA7406103.1"/>
    </source>
</evidence>
<dbReference type="AlphaFoldDB" id="A0A7I8L7V5"/>
<feature type="region of interest" description="Disordered" evidence="1">
    <location>
        <begin position="212"/>
        <end position="261"/>
    </location>
</feature>
<keyword evidence="3" id="KW-1185">Reference proteome</keyword>
<gene>
    <name evidence="2" type="ORF">SI8410_12016781</name>
</gene>
<dbReference type="Proteomes" id="UP000663760">
    <property type="component" value="Chromosome 12"/>
</dbReference>
<dbReference type="EMBL" id="LR746275">
    <property type="protein sequence ID" value="CAA7406103.1"/>
    <property type="molecule type" value="Genomic_DNA"/>
</dbReference>
<accession>A0A7I8L7V5</accession>
<proteinExistence type="predicted"/>
<feature type="compositionally biased region" description="Low complexity" evidence="1">
    <location>
        <begin position="13"/>
        <end position="29"/>
    </location>
</feature>
<dbReference type="OrthoDB" id="637546at2759"/>
<feature type="region of interest" description="Disordered" evidence="1">
    <location>
        <begin position="1"/>
        <end position="40"/>
    </location>
</feature>